<dbReference type="Pfam" id="PF10613">
    <property type="entry name" value="Lig_chan-Glu_bd"/>
    <property type="match status" value="1"/>
</dbReference>
<evidence type="ECO:0000256" key="3">
    <source>
        <dbReference type="ARBA" id="ARBA00022448"/>
    </source>
</evidence>
<evidence type="ECO:0000256" key="8">
    <source>
        <dbReference type="ARBA" id="ARBA00023136"/>
    </source>
</evidence>
<dbReference type="Proteomes" id="UP001292094">
    <property type="component" value="Unassembled WGS sequence"/>
</dbReference>
<feature type="domain" description="Ionotropic glutamate receptor L-glutamate and glycine-binding" evidence="15">
    <location>
        <begin position="361"/>
        <end position="445"/>
    </location>
</feature>
<keyword evidence="3" id="KW-0813">Transport</keyword>
<keyword evidence="8 14" id="KW-0472">Membrane</keyword>
<evidence type="ECO:0000256" key="7">
    <source>
        <dbReference type="ARBA" id="ARBA00023065"/>
    </source>
</evidence>
<keyword evidence="10" id="KW-0325">Glycoprotein</keyword>
<dbReference type="SUPFAM" id="SSF53850">
    <property type="entry name" value="Periplasmic binding protein-like II"/>
    <property type="match status" value="1"/>
</dbReference>
<dbReference type="PANTHER" id="PTHR42643:SF38">
    <property type="entry name" value="IONOTROPIC RECEPTOR 100A"/>
    <property type="match status" value="1"/>
</dbReference>
<evidence type="ECO:0000256" key="11">
    <source>
        <dbReference type="ARBA" id="ARBA00023286"/>
    </source>
</evidence>
<evidence type="ECO:0000313" key="17">
    <source>
        <dbReference type="Proteomes" id="UP001292094"/>
    </source>
</evidence>
<dbReference type="Gene3D" id="1.10.287.70">
    <property type="match status" value="1"/>
</dbReference>
<dbReference type="InterPro" id="IPR009057">
    <property type="entry name" value="Homeodomain-like_sf"/>
</dbReference>
<comment type="caution">
    <text evidence="16">The sequence shown here is derived from an EMBL/GenBank/DDBJ whole genome shotgun (WGS) entry which is preliminary data.</text>
</comment>
<evidence type="ECO:0000259" key="15">
    <source>
        <dbReference type="Pfam" id="PF10613"/>
    </source>
</evidence>
<feature type="transmembrane region" description="Helical" evidence="14">
    <location>
        <begin position="98"/>
        <end position="120"/>
    </location>
</feature>
<evidence type="ECO:0000256" key="2">
    <source>
        <dbReference type="ARBA" id="ARBA00004651"/>
    </source>
</evidence>
<dbReference type="InterPro" id="IPR052192">
    <property type="entry name" value="Insect_Ionotropic_Sensory_Rcpt"/>
</dbReference>
<keyword evidence="7" id="KW-0406">Ion transport</keyword>
<dbReference type="InterPro" id="IPR019594">
    <property type="entry name" value="Glu/Gly-bd"/>
</dbReference>
<sequence length="642" mass="72247">MRQQVFRPTGLEERAEIVWLWVEGWSVKAIAQYTGTSITTVYRWIRRWQKEGNVSDRPRSGRPRSDAQNLGNIDGVVVGGNSINPSDSWEKRNVRMQVMTTCSSIYYVVVVYVCAAIIWARQPLPQDASQGVELMQVAVSVVKASWQPGCSLIFFGQGYTSPASLIQDELGSAWGKAVFQEIKDPSNNTTHQKLSRLLIHQARQGVRQWWCVTLVVWSDNPSFLANWTYSALQAGLLVWPTQLLVLTRLPVSHLDSFQVAFSQANVLTISCPSQTSCGVWSHQPYSRHVEQVASWSPHQGLILSSYKSFFPDKFYRFSERPLLRAAAEEFPPHIVIKERQDMVEIRGWQEATGRTREVANTKYIFSGAMTQVASFLAQSMNFTYIIERPPDGSFGTRLADGRTTGMVGMVGRKEVDFGLGPFGITAARAEVVDYTAPVVSDFLRILGGRGRPEVDPWGFLLPFGPYVWCSMLCALFLLMLSAHFLADCFIKNKPSMATYIRVLLQENTSLGELSGWERPMLGGWMTVMVVLTQSYTGTLMSLLAVRYIPQPFQTLRTLLDQPAVTMVWEYDTAYVHHFRTTETGDLKKVRDVDAAGGVEYVLATQYPNTLRDKVRLGSHVFIGEHLTSRVLMADQFSQSGPW</sequence>
<reference evidence="16" key="1">
    <citation type="submission" date="2023-11" db="EMBL/GenBank/DDBJ databases">
        <title>Genome assemblies of two species of porcelain crab, Petrolisthes cinctipes and Petrolisthes manimaculis (Anomura: Porcellanidae).</title>
        <authorList>
            <person name="Angst P."/>
        </authorList>
    </citation>
    <scope>NUCLEOTIDE SEQUENCE</scope>
    <source>
        <strain evidence="16">PB745_02</strain>
        <tissue evidence="16">Gill</tissue>
    </source>
</reference>
<evidence type="ECO:0000256" key="12">
    <source>
        <dbReference type="ARBA" id="ARBA00023303"/>
    </source>
</evidence>
<feature type="region of interest" description="Disordered" evidence="13">
    <location>
        <begin position="53"/>
        <end position="72"/>
    </location>
</feature>
<keyword evidence="12" id="KW-0407">Ion channel</keyword>
<keyword evidence="6 14" id="KW-1133">Transmembrane helix</keyword>
<dbReference type="GO" id="GO:0005886">
    <property type="term" value="C:plasma membrane"/>
    <property type="evidence" value="ECO:0007669"/>
    <property type="project" value="UniProtKB-SubCell"/>
</dbReference>
<evidence type="ECO:0000256" key="9">
    <source>
        <dbReference type="ARBA" id="ARBA00023170"/>
    </source>
</evidence>
<dbReference type="PANTHER" id="PTHR42643">
    <property type="entry name" value="IONOTROPIC RECEPTOR 20A-RELATED"/>
    <property type="match status" value="1"/>
</dbReference>
<dbReference type="InterPro" id="IPR036388">
    <property type="entry name" value="WH-like_DNA-bd_sf"/>
</dbReference>
<keyword evidence="4" id="KW-1003">Cell membrane</keyword>
<dbReference type="Pfam" id="PF13384">
    <property type="entry name" value="HTH_23"/>
    <property type="match status" value="1"/>
</dbReference>
<dbReference type="AlphaFoldDB" id="A0AAE1Q4D6"/>
<evidence type="ECO:0000256" key="13">
    <source>
        <dbReference type="SAM" id="MobiDB-lite"/>
    </source>
</evidence>
<keyword evidence="17" id="KW-1185">Reference proteome</keyword>
<dbReference type="EMBL" id="JAWZYT010000766">
    <property type="protein sequence ID" value="KAK4319304.1"/>
    <property type="molecule type" value="Genomic_DNA"/>
</dbReference>
<evidence type="ECO:0000256" key="1">
    <source>
        <dbReference type="ARBA" id="ARBA00004123"/>
    </source>
</evidence>
<dbReference type="SUPFAM" id="SSF46689">
    <property type="entry name" value="Homeodomain-like"/>
    <property type="match status" value="1"/>
</dbReference>
<proteinExistence type="predicted"/>
<keyword evidence="11" id="KW-1071">Ligand-gated ion channel</keyword>
<keyword evidence="9" id="KW-0675">Receptor</keyword>
<evidence type="ECO:0000256" key="5">
    <source>
        <dbReference type="ARBA" id="ARBA00022692"/>
    </source>
</evidence>
<feature type="compositionally biased region" description="Basic and acidic residues" evidence="13">
    <location>
        <begin position="53"/>
        <end position="65"/>
    </location>
</feature>
<organism evidence="16 17">
    <name type="scientific">Petrolisthes manimaculis</name>
    <dbReference type="NCBI Taxonomy" id="1843537"/>
    <lineage>
        <taxon>Eukaryota</taxon>
        <taxon>Metazoa</taxon>
        <taxon>Ecdysozoa</taxon>
        <taxon>Arthropoda</taxon>
        <taxon>Crustacea</taxon>
        <taxon>Multicrustacea</taxon>
        <taxon>Malacostraca</taxon>
        <taxon>Eumalacostraca</taxon>
        <taxon>Eucarida</taxon>
        <taxon>Decapoda</taxon>
        <taxon>Pleocyemata</taxon>
        <taxon>Anomura</taxon>
        <taxon>Galatheoidea</taxon>
        <taxon>Porcellanidae</taxon>
        <taxon>Petrolisthes</taxon>
    </lineage>
</organism>
<gene>
    <name evidence="16" type="ORF">Pmani_009763</name>
</gene>
<evidence type="ECO:0000256" key="6">
    <source>
        <dbReference type="ARBA" id="ARBA00022989"/>
    </source>
</evidence>
<evidence type="ECO:0000313" key="16">
    <source>
        <dbReference type="EMBL" id="KAK4319304.1"/>
    </source>
</evidence>
<dbReference type="GO" id="GO:0005634">
    <property type="term" value="C:nucleus"/>
    <property type="evidence" value="ECO:0007669"/>
    <property type="project" value="UniProtKB-SubCell"/>
</dbReference>
<dbReference type="Gene3D" id="3.40.190.10">
    <property type="entry name" value="Periplasmic binding protein-like II"/>
    <property type="match status" value="1"/>
</dbReference>
<feature type="transmembrane region" description="Helical" evidence="14">
    <location>
        <begin position="465"/>
        <end position="486"/>
    </location>
</feature>
<protein>
    <recommendedName>
        <fullName evidence="15">Ionotropic glutamate receptor L-glutamate and glycine-binding domain-containing protein</fullName>
    </recommendedName>
</protein>
<name>A0AAE1Q4D6_9EUCA</name>
<evidence type="ECO:0000256" key="14">
    <source>
        <dbReference type="SAM" id="Phobius"/>
    </source>
</evidence>
<keyword evidence="5 14" id="KW-0812">Transmembrane</keyword>
<dbReference type="Gene3D" id="1.10.10.10">
    <property type="entry name" value="Winged helix-like DNA-binding domain superfamily/Winged helix DNA-binding domain"/>
    <property type="match status" value="1"/>
</dbReference>
<evidence type="ECO:0000256" key="10">
    <source>
        <dbReference type="ARBA" id="ARBA00023180"/>
    </source>
</evidence>
<comment type="subcellular location">
    <subcellularLocation>
        <location evidence="2">Cell membrane</location>
        <topology evidence="2">Multi-pass membrane protein</topology>
    </subcellularLocation>
    <subcellularLocation>
        <location evidence="1">Nucleus</location>
    </subcellularLocation>
</comment>
<accession>A0AAE1Q4D6</accession>
<dbReference type="GO" id="GO:0015276">
    <property type="term" value="F:ligand-gated monoatomic ion channel activity"/>
    <property type="evidence" value="ECO:0007669"/>
    <property type="project" value="InterPro"/>
</dbReference>
<evidence type="ECO:0000256" key="4">
    <source>
        <dbReference type="ARBA" id="ARBA00022475"/>
    </source>
</evidence>